<organism evidence="4 5">
    <name type="scientific">Mycoplasma cottewii</name>
    <dbReference type="NCBI Taxonomy" id="51364"/>
    <lineage>
        <taxon>Bacteria</taxon>
        <taxon>Bacillati</taxon>
        <taxon>Mycoplasmatota</taxon>
        <taxon>Mollicutes</taxon>
        <taxon>Mycoplasmataceae</taxon>
        <taxon>Mycoplasma</taxon>
    </lineage>
</organism>
<sequence length="565" mass="67416">MDKLAIYHKDQSNYSFALSNKQVVLRLRVSKKDSFDYIKAIYGLKYGYQVEQKEIDMSVKYTDKYFNYYEVLIDIDDVRFVYIFKLKINNEIYYYSEEGLTKEYDFSKAFYSHFQIPYIHNIDTIDKIDWVTKSIFYQIFVDRFNMGSDKLNKDYINLNWGDIPKGQYDYAGGDLKGIIEKLDYLKDLGITSLYLTPIFSANTNHKYDTVDFYKIDEQFGDKKIFKKLVDECHKRDMKIVLDMVFNHGSDESKEFKHVLKHKKKSKYFDYFMINGDEVDQEKINYEVFAHCSYHPKFNTENKKVRKYLIKVAKYYKNKFNIDGVRLDVSDEVSLNFWFHFREQLKKIDKNFFIFGENWHDAHKFLQGDKFDSIMNYSVTKAILDLLAYNNLDSENFVYRLNELVVRNTTNVNLMMINLIDSHDTNRFITDVDGDVDKLLLALSIIFIYIGVPMLYYGTEIKLDGGYDPLNRKCFNWDQVNKDEKYTSILKQLINLKHNQDSLIKGDIQIEYKDNLIHITRTYNDEKIKLIINYNNTDINYISKDLILSNNYHDNILKHKGFIIEK</sequence>
<dbReference type="InterPro" id="IPR045857">
    <property type="entry name" value="O16G_dom_2"/>
</dbReference>
<dbReference type="InterPro" id="IPR013783">
    <property type="entry name" value="Ig-like_fold"/>
</dbReference>
<dbReference type="Gene3D" id="3.90.400.10">
    <property type="entry name" value="Oligo-1,6-glucosidase, Domain 2"/>
    <property type="match status" value="1"/>
</dbReference>
<dbReference type="RefSeq" id="WP_259430073.1">
    <property type="nucleotide sequence ID" value="NZ_CP103424.1"/>
</dbReference>
<keyword evidence="2" id="KW-0326">Glycosidase</keyword>
<dbReference type="InterPro" id="IPR006047">
    <property type="entry name" value="GH13_cat_dom"/>
</dbReference>
<evidence type="ECO:0000256" key="1">
    <source>
        <dbReference type="ARBA" id="ARBA00022801"/>
    </source>
</evidence>
<keyword evidence="5" id="KW-1185">Reference proteome</keyword>
<evidence type="ECO:0000259" key="3">
    <source>
        <dbReference type="SMART" id="SM00642"/>
    </source>
</evidence>
<evidence type="ECO:0000256" key="2">
    <source>
        <dbReference type="ARBA" id="ARBA00023295"/>
    </source>
</evidence>
<dbReference type="CDD" id="cd11338">
    <property type="entry name" value="AmyAc_CMD"/>
    <property type="match status" value="1"/>
</dbReference>
<dbReference type="Pfam" id="PF02903">
    <property type="entry name" value="Alpha-amylase_N"/>
    <property type="match status" value="1"/>
</dbReference>
<keyword evidence="1 4" id="KW-0378">Hydrolase</keyword>
<name>A0ABY5TWG2_9MOLU</name>
<proteinExistence type="predicted"/>
<protein>
    <submittedName>
        <fullName evidence="4">Glycoside hydrolase family 13 protein</fullName>
    </submittedName>
</protein>
<dbReference type="SMART" id="SM00642">
    <property type="entry name" value="Aamy"/>
    <property type="match status" value="1"/>
</dbReference>
<dbReference type="PANTHER" id="PTHR10357:SF210">
    <property type="entry name" value="MALTODEXTRIN GLUCOSIDASE"/>
    <property type="match status" value="1"/>
</dbReference>
<dbReference type="InterPro" id="IPR014756">
    <property type="entry name" value="Ig_E-set"/>
</dbReference>
<dbReference type="Proteomes" id="UP001059819">
    <property type="component" value="Chromosome"/>
</dbReference>
<dbReference type="Gene3D" id="2.60.40.10">
    <property type="entry name" value="Immunoglobulins"/>
    <property type="match status" value="1"/>
</dbReference>
<evidence type="ECO:0000313" key="5">
    <source>
        <dbReference type="Proteomes" id="UP001059819"/>
    </source>
</evidence>
<dbReference type="InterPro" id="IPR017853">
    <property type="entry name" value="GH"/>
</dbReference>
<dbReference type="CDD" id="cd02857">
    <property type="entry name" value="E_set_CDase_PDE_N"/>
    <property type="match status" value="1"/>
</dbReference>
<reference evidence="4" key="1">
    <citation type="submission" date="2022-08" db="EMBL/GenBank/DDBJ databases">
        <title>Complete genome sequence of Mycoplasma cottewii type strain VIS.</title>
        <authorList>
            <person name="Spergser J."/>
        </authorList>
    </citation>
    <scope>NUCLEOTIDE SEQUENCE</scope>
    <source>
        <strain evidence="4">VIS</strain>
    </source>
</reference>
<feature type="domain" description="Glycosyl hydrolase family 13 catalytic" evidence="3">
    <location>
        <begin position="138"/>
        <end position="496"/>
    </location>
</feature>
<dbReference type="SUPFAM" id="SSF51445">
    <property type="entry name" value="(Trans)glycosidases"/>
    <property type="match status" value="1"/>
</dbReference>
<dbReference type="InterPro" id="IPR004185">
    <property type="entry name" value="Glyco_hydro_13_lg-like_dom"/>
</dbReference>
<evidence type="ECO:0000313" key="4">
    <source>
        <dbReference type="EMBL" id="UWD34890.1"/>
    </source>
</evidence>
<dbReference type="PANTHER" id="PTHR10357">
    <property type="entry name" value="ALPHA-AMYLASE FAMILY MEMBER"/>
    <property type="match status" value="1"/>
</dbReference>
<dbReference type="Gene3D" id="3.20.20.80">
    <property type="entry name" value="Glycosidases"/>
    <property type="match status" value="1"/>
</dbReference>
<dbReference type="Pfam" id="PF00128">
    <property type="entry name" value="Alpha-amylase"/>
    <property type="match status" value="1"/>
</dbReference>
<dbReference type="EMBL" id="CP103424">
    <property type="protein sequence ID" value="UWD34890.1"/>
    <property type="molecule type" value="Genomic_DNA"/>
</dbReference>
<accession>A0ABY5TWG2</accession>
<gene>
    <name evidence="4" type="ORF">NX779_03730</name>
</gene>
<dbReference type="GO" id="GO:0016787">
    <property type="term" value="F:hydrolase activity"/>
    <property type="evidence" value="ECO:0007669"/>
    <property type="project" value="UniProtKB-KW"/>
</dbReference>
<dbReference type="SUPFAM" id="SSF81296">
    <property type="entry name" value="E set domains"/>
    <property type="match status" value="1"/>
</dbReference>